<dbReference type="SUPFAM" id="SSF56300">
    <property type="entry name" value="Metallo-dependent phosphatases"/>
    <property type="match status" value="1"/>
</dbReference>
<accession>X1P0U8</accession>
<organism evidence="1">
    <name type="scientific">marine sediment metagenome</name>
    <dbReference type="NCBI Taxonomy" id="412755"/>
    <lineage>
        <taxon>unclassified sequences</taxon>
        <taxon>metagenomes</taxon>
        <taxon>ecological metagenomes</taxon>
    </lineage>
</organism>
<gene>
    <name evidence="1" type="ORF">S06H3_62635</name>
</gene>
<dbReference type="AlphaFoldDB" id="X1P0U8"/>
<feature type="non-terminal residue" evidence="1">
    <location>
        <position position="43"/>
    </location>
</feature>
<comment type="caution">
    <text evidence="1">The sequence shown here is derived from an EMBL/GenBank/DDBJ whole genome shotgun (WGS) entry which is preliminary data.</text>
</comment>
<evidence type="ECO:0000313" key="1">
    <source>
        <dbReference type="EMBL" id="GAI49937.1"/>
    </source>
</evidence>
<name>X1P0U8_9ZZZZ</name>
<proteinExistence type="predicted"/>
<protein>
    <submittedName>
        <fullName evidence="1">Uncharacterized protein</fullName>
    </submittedName>
</protein>
<dbReference type="EMBL" id="BARV01041349">
    <property type="protein sequence ID" value="GAI49937.1"/>
    <property type="molecule type" value="Genomic_DNA"/>
</dbReference>
<sequence length="43" mass="4751">MVENGEMQFLDRYEAARRAVDELKVQGADVMVAITHSGVDEVA</sequence>
<dbReference type="Gene3D" id="3.60.21.10">
    <property type="match status" value="1"/>
</dbReference>
<dbReference type="InterPro" id="IPR029052">
    <property type="entry name" value="Metallo-depent_PP-like"/>
</dbReference>
<reference evidence="1" key="1">
    <citation type="journal article" date="2014" name="Front. Microbiol.">
        <title>High frequency of phylogenetically diverse reductive dehalogenase-homologous genes in deep subseafloor sedimentary metagenomes.</title>
        <authorList>
            <person name="Kawai M."/>
            <person name="Futagami T."/>
            <person name="Toyoda A."/>
            <person name="Takaki Y."/>
            <person name="Nishi S."/>
            <person name="Hori S."/>
            <person name="Arai W."/>
            <person name="Tsubouchi T."/>
            <person name="Morono Y."/>
            <person name="Uchiyama I."/>
            <person name="Ito T."/>
            <person name="Fujiyama A."/>
            <person name="Inagaki F."/>
            <person name="Takami H."/>
        </authorList>
    </citation>
    <scope>NUCLEOTIDE SEQUENCE</scope>
    <source>
        <strain evidence="1">Expedition CK06-06</strain>
    </source>
</reference>